<keyword evidence="1" id="KW-0238">DNA-binding</keyword>
<dbReference type="PANTHER" id="PTHR48111:SF3">
    <property type="entry name" value="TRANSCRIPTIONAL REGULATORY PROTEIN BTSR"/>
    <property type="match status" value="1"/>
</dbReference>
<feature type="domain" description="Response regulatory" evidence="3">
    <location>
        <begin position="3"/>
        <end position="116"/>
    </location>
</feature>
<evidence type="ECO:0000313" key="6">
    <source>
        <dbReference type="Proteomes" id="UP000199409"/>
    </source>
</evidence>
<dbReference type="GO" id="GO:0032993">
    <property type="term" value="C:protein-DNA complex"/>
    <property type="evidence" value="ECO:0007669"/>
    <property type="project" value="TreeGrafter"/>
</dbReference>
<dbReference type="PROSITE" id="PS50110">
    <property type="entry name" value="RESPONSE_REGULATORY"/>
    <property type="match status" value="1"/>
</dbReference>
<dbReference type="GO" id="GO:0006355">
    <property type="term" value="P:regulation of DNA-templated transcription"/>
    <property type="evidence" value="ECO:0007669"/>
    <property type="project" value="TreeGrafter"/>
</dbReference>
<dbReference type="InterPro" id="IPR011006">
    <property type="entry name" value="CheY-like_superfamily"/>
</dbReference>
<evidence type="ECO:0000259" key="3">
    <source>
        <dbReference type="PROSITE" id="PS50110"/>
    </source>
</evidence>
<dbReference type="InterPro" id="IPR039420">
    <property type="entry name" value="WalR-like"/>
</dbReference>
<dbReference type="SMART" id="SM00850">
    <property type="entry name" value="LytTR"/>
    <property type="match status" value="1"/>
</dbReference>
<keyword evidence="6" id="KW-1185">Reference proteome</keyword>
<gene>
    <name evidence="5" type="ORF">SAMN05660420_02572</name>
</gene>
<evidence type="ECO:0000256" key="1">
    <source>
        <dbReference type="ARBA" id="ARBA00023125"/>
    </source>
</evidence>
<dbReference type="Gene3D" id="3.40.50.2300">
    <property type="match status" value="1"/>
</dbReference>
<name>A0A1H4CJ52_9BACT</name>
<dbReference type="NCBIfam" id="NF008677">
    <property type="entry name" value="PRK11697.1"/>
    <property type="match status" value="1"/>
</dbReference>
<proteinExistence type="predicted"/>
<evidence type="ECO:0000313" key="5">
    <source>
        <dbReference type="EMBL" id="SEA60359.1"/>
    </source>
</evidence>
<dbReference type="AlphaFoldDB" id="A0A1H4CJ52"/>
<feature type="domain" description="HTH LytTR-type" evidence="4">
    <location>
        <begin position="135"/>
        <end position="236"/>
    </location>
</feature>
<keyword evidence="2" id="KW-0597">Phosphoprotein</keyword>
<dbReference type="FunFam" id="3.40.50.2300:FF:000051">
    <property type="entry name" value="Two-component response regulator yehT"/>
    <property type="match status" value="1"/>
</dbReference>
<feature type="modified residue" description="4-aspartylphosphate" evidence="2">
    <location>
        <position position="54"/>
    </location>
</feature>
<dbReference type="Pfam" id="PF04397">
    <property type="entry name" value="LytTR"/>
    <property type="match status" value="1"/>
</dbReference>
<dbReference type="SMART" id="SM00448">
    <property type="entry name" value="REC"/>
    <property type="match status" value="1"/>
</dbReference>
<reference evidence="5 6" key="1">
    <citation type="submission" date="2016-10" db="EMBL/GenBank/DDBJ databases">
        <authorList>
            <person name="de Groot N.N."/>
        </authorList>
    </citation>
    <scope>NUCLEOTIDE SEQUENCE [LARGE SCALE GENOMIC DNA]</scope>
    <source>
        <strain evidence="5 6">DSM 7343</strain>
    </source>
</reference>
<evidence type="ECO:0000259" key="4">
    <source>
        <dbReference type="PROSITE" id="PS50930"/>
    </source>
</evidence>
<dbReference type="Gene3D" id="2.40.50.1020">
    <property type="entry name" value="LytTr DNA-binding domain"/>
    <property type="match status" value="1"/>
</dbReference>
<protein>
    <submittedName>
        <fullName evidence="5">Two component transcriptional regulator, LytTR family</fullName>
    </submittedName>
</protein>
<evidence type="ECO:0000256" key="2">
    <source>
        <dbReference type="PROSITE-ProRule" id="PRU00169"/>
    </source>
</evidence>
<sequence length="236" mass="27278">MIRALIIDDEQHAREELEHLVRATGVFEILGSCTNVIDALRKIRTEKPELIFLDIEMPALNGFELLAMLEDELMPHVVFVTAYNEYALKSFEEKTLDYLLKPVSPQRLLKTVNKVRDMIRRGDPPRYQAESLSHIPCQFANRVKFISPATVDYVYSDVAGIYVVTHDGHFFTELTLRVLEERTALLRCQRQYLVNPERIDEIIFFANGLGEIKTRAGNTLPVSRRYLRQLKVSLQL</sequence>
<dbReference type="PANTHER" id="PTHR48111">
    <property type="entry name" value="REGULATOR OF RPOS"/>
    <property type="match status" value="1"/>
</dbReference>
<dbReference type="OrthoDB" id="9808843at2"/>
<dbReference type="Pfam" id="PF00072">
    <property type="entry name" value="Response_reg"/>
    <property type="match status" value="1"/>
</dbReference>
<dbReference type="RefSeq" id="WP_092349277.1">
    <property type="nucleotide sequence ID" value="NZ_FNQN01000008.1"/>
</dbReference>
<dbReference type="STRING" id="37625.SAMN05660420_02572"/>
<dbReference type="PROSITE" id="PS50930">
    <property type="entry name" value="HTH_LYTTR"/>
    <property type="match status" value="1"/>
</dbReference>
<accession>A0A1H4CJ52</accession>
<dbReference type="Proteomes" id="UP000199409">
    <property type="component" value="Unassembled WGS sequence"/>
</dbReference>
<dbReference type="GO" id="GO:0000976">
    <property type="term" value="F:transcription cis-regulatory region binding"/>
    <property type="evidence" value="ECO:0007669"/>
    <property type="project" value="TreeGrafter"/>
</dbReference>
<dbReference type="GO" id="GO:0005829">
    <property type="term" value="C:cytosol"/>
    <property type="evidence" value="ECO:0007669"/>
    <property type="project" value="TreeGrafter"/>
</dbReference>
<dbReference type="GO" id="GO:0000156">
    <property type="term" value="F:phosphorelay response regulator activity"/>
    <property type="evidence" value="ECO:0007669"/>
    <property type="project" value="TreeGrafter"/>
</dbReference>
<dbReference type="EMBL" id="FNQN01000008">
    <property type="protein sequence ID" value="SEA60359.1"/>
    <property type="molecule type" value="Genomic_DNA"/>
</dbReference>
<dbReference type="InterPro" id="IPR007492">
    <property type="entry name" value="LytTR_DNA-bd_dom"/>
</dbReference>
<dbReference type="SUPFAM" id="SSF52172">
    <property type="entry name" value="CheY-like"/>
    <property type="match status" value="1"/>
</dbReference>
<organism evidence="5 6">
    <name type="scientific">Desulfuromusa kysingii</name>
    <dbReference type="NCBI Taxonomy" id="37625"/>
    <lineage>
        <taxon>Bacteria</taxon>
        <taxon>Pseudomonadati</taxon>
        <taxon>Thermodesulfobacteriota</taxon>
        <taxon>Desulfuromonadia</taxon>
        <taxon>Desulfuromonadales</taxon>
        <taxon>Geopsychrobacteraceae</taxon>
        <taxon>Desulfuromusa</taxon>
    </lineage>
</organism>
<dbReference type="InterPro" id="IPR001789">
    <property type="entry name" value="Sig_transdc_resp-reg_receiver"/>
</dbReference>